<proteinExistence type="predicted"/>
<protein>
    <submittedName>
        <fullName evidence="1">Uncharacterized protein</fullName>
    </submittedName>
</protein>
<name>A0A0U0WFM9_MYCBE</name>
<organism evidence="1 2">
    <name type="scientific">Mycobacterium bohemicum DSM 44277</name>
    <dbReference type="NCBI Taxonomy" id="1236609"/>
    <lineage>
        <taxon>Bacteria</taxon>
        <taxon>Bacillati</taxon>
        <taxon>Actinomycetota</taxon>
        <taxon>Actinomycetes</taxon>
        <taxon>Mycobacteriales</taxon>
        <taxon>Mycobacteriaceae</taxon>
        <taxon>Mycobacterium</taxon>
    </lineage>
</organism>
<dbReference type="AlphaFoldDB" id="A0A0U0WFM9"/>
<reference evidence="1 2" key="1">
    <citation type="submission" date="2015-03" db="EMBL/GenBank/DDBJ databases">
        <authorList>
            <person name="Murphy D."/>
        </authorList>
    </citation>
    <scope>NUCLEOTIDE SEQUENCE [LARGE SCALE GENOMIC DNA]</scope>
    <source>
        <strain evidence="1 2">DSM 44277</strain>
    </source>
</reference>
<dbReference type="EMBL" id="CSTD01000012">
    <property type="protein sequence ID" value="CPR13593.1"/>
    <property type="molecule type" value="Genomic_DNA"/>
</dbReference>
<accession>A0A0U0WFM9</accession>
<dbReference type="Proteomes" id="UP000198875">
    <property type="component" value="Unassembled WGS sequence"/>
</dbReference>
<gene>
    <name evidence="1" type="ORF">BN971_04905</name>
</gene>
<evidence type="ECO:0000313" key="2">
    <source>
        <dbReference type="Proteomes" id="UP000198875"/>
    </source>
</evidence>
<sequence length="134" mass="14035">MNATMPRARPRGPNLRMYTAANTTTTKAASLATGWGESSAAAVMARAAGTGSSAMVIRCWRGSGSLTDRDATMVMTTPSNATVSGCPVARVSRNRMSREQPSAAVVRVAIRSRSSPGSEPITQLRARSYTTVIG</sequence>
<evidence type="ECO:0000313" key="1">
    <source>
        <dbReference type="EMBL" id="CPR13593.1"/>
    </source>
</evidence>